<dbReference type="GO" id="GO:0000287">
    <property type="term" value="F:magnesium ion binding"/>
    <property type="evidence" value="ECO:0007669"/>
    <property type="project" value="UniProtKB-ARBA"/>
</dbReference>
<dbReference type="OrthoDB" id="8218035at2"/>
<evidence type="ECO:0000313" key="5">
    <source>
        <dbReference type="Proteomes" id="UP000237966"/>
    </source>
</evidence>
<dbReference type="AlphaFoldDB" id="A0A2S5Y8S4"/>
<name>A0A2S5Y8S4_9MICO</name>
<dbReference type="InterPro" id="IPR051818">
    <property type="entry name" value="TPP_dependent_decarboxylase"/>
</dbReference>
<comment type="caution">
    <text evidence="4">The sequence shown here is derived from an EMBL/GenBank/DDBJ whole genome shotgun (WGS) entry which is preliminary data.</text>
</comment>
<feature type="domain" description="Thiamine pyrophosphate enzyme TPP-binding" evidence="3">
    <location>
        <begin position="61"/>
        <end position="157"/>
    </location>
</feature>
<evidence type="ECO:0000313" key="4">
    <source>
        <dbReference type="EMBL" id="PPI16320.1"/>
    </source>
</evidence>
<keyword evidence="1" id="KW-0210">Decarboxylase</keyword>
<dbReference type="Gene3D" id="3.40.50.970">
    <property type="match status" value="1"/>
</dbReference>
<dbReference type="Pfam" id="PF02775">
    <property type="entry name" value="TPP_enzyme_C"/>
    <property type="match status" value="1"/>
</dbReference>
<dbReference type="InterPro" id="IPR011766">
    <property type="entry name" value="TPP_enzyme_TPP-bd"/>
</dbReference>
<accession>A0A2S5Y8S4</accession>
<dbReference type="SUPFAM" id="SSF52518">
    <property type="entry name" value="Thiamin diphosphate-binding fold (THDP-binding)"/>
    <property type="match status" value="1"/>
</dbReference>
<dbReference type="GO" id="GO:0016831">
    <property type="term" value="F:carboxy-lyase activity"/>
    <property type="evidence" value="ECO:0007669"/>
    <property type="project" value="UniProtKB-KW"/>
</dbReference>
<evidence type="ECO:0000256" key="2">
    <source>
        <dbReference type="ARBA" id="ARBA00023239"/>
    </source>
</evidence>
<dbReference type="InterPro" id="IPR029061">
    <property type="entry name" value="THDP-binding"/>
</dbReference>
<gene>
    <name evidence="4" type="ORF">C5C51_02645</name>
</gene>
<dbReference type="PANTHER" id="PTHR42818:SF1">
    <property type="entry name" value="SULFOPYRUVATE DECARBOXYLASE"/>
    <property type="match status" value="1"/>
</dbReference>
<dbReference type="Proteomes" id="UP000237966">
    <property type="component" value="Unassembled WGS sequence"/>
</dbReference>
<reference evidence="4 5" key="1">
    <citation type="submission" date="2018-02" db="EMBL/GenBank/DDBJ databases">
        <title>Bacteriophage NCPPB3778 and a type I-E CRISPR drive the evolution of the US Biological Select Agent, Rathayibacter toxicus.</title>
        <authorList>
            <person name="Davis E.W.II."/>
            <person name="Tabima J.F."/>
            <person name="Weisberg A.J."/>
            <person name="Lopes L.D."/>
            <person name="Wiseman M.S."/>
            <person name="Wiseman M.S."/>
            <person name="Pupko T."/>
            <person name="Belcher M.S."/>
            <person name="Sechler A.J."/>
            <person name="Tancos M.A."/>
            <person name="Schroeder B.K."/>
            <person name="Murray T.D."/>
            <person name="Luster D.G."/>
            <person name="Schneider W.L."/>
            <person name="Rogers E."/>
            <person name="Andreote F.D."/>
            <person name="Grunwald N.J."/>
            <person name="Putnam M.L."/>
            <person name="Chang J.H."/>
        </authorList>
    </citation>
    <scope>NUCLEOTIDE SEQUENCE [LARGE SCALE GENOMIC DNA]</scope>
    <source>
        <strain evidence="4 5">FH99</strain>
    </source>
</reference>
<evidence type="ECO:0000256" key="1">
    <source>
        <dbReference type="ARBA" id="ARBA00022793"/>
    </source>
</evidence>
<sequence length="207" mass="21976">MRRSDEKGPRSFLFRGRASLLTRSELLHAISPAIARSTVVAALGNTSRQIFAEFDHERCFYLLGSMGMPTSVGLGLSVGADHDVLVIEGDGGLLMNLGGVATAARYGRNNLKIVVVDNEAYESTGAQPSHSGKGANLATIAHGCGISRVVEVTTPDDAFALDAWLREPGVSLAVAKVANASDTPPRVQLTPPEIFHRVQNSLLKAEK</sequence>
<protein>
    <recommendedName>
        <fullName evidence="3">Thiamine pyrophosphate enzyme TPP-binding domain-containing protein</fullName>
    </recommendedName>
</protein>
<proteinExistence type="predicted"/>
<dbReference type="PANTHER" id="PTHR42818">
    <property type="entry name" value="SULFOPYRUVATE DECARBOXYLASE SUBUNIT ALPHA"/>
    <property type="match status" value="1"/>
</dbReference>
<keyword evidence="2" id="KW-0456">Lyase</keyword>
<dbReference type="EMBL" id="PSWU01000004">
    <property type="protein sequence ID" value="PPI16320.1"/>
    <property type="molecule type" value="Genomic_DNA"/>
</dbReference>
<dbReference type="GO" id="GO:0030976">
    <property type="term" value="F:thiamine pyrophosphate binding"/>
    <property type="evidence" value="ECO:0007669"/>
    <property type="project" value="InterPro"/>
</dbReference>
<evidence type="ECO:0000259" key="3">
    <source>
        <dbReference type="Pfam" id="PF02775"/>
    </source>
</evidence>
<organism evidence="4 5">
    <name type="scientific">Rathayibacter toxicus</name>
    <dbReference type="NCBI Taxonomy" id="145458"/>
    <lineage>
        <taxon>Bacteria</taxon>
        <taxon>Bacillati</taxon>
        <taxon>Actinomycetota</taxon>
        <taxon>Actinomycetes</taxon>
        <taxon>Micrococcales</taxon>
        <taxon>Microbacteriaceae</taxon>
        <taxon>Rathayibacter</taxon>
    </lineage>
</organism>